<keyword evidence="5" id="KW-0406">Ion transport</keyword>
<evidence type="ECO:0000256" key="6">
    <source>
        <dbReference type="ARBA" id="ARBA00023136"/>
    </source>
</evidence>
<proteinExistence type="predicted"/>
<evidence type="ECO:0000256" key="8">
    <source>
        <dbReference type="ARBA" id="ARBA00023180"/>
    </source>
</evidence>
<dbReference type="GO" id="GO:0015276">
    <property type="term" value="F:ligand-gated monoatomic ion channel activity"/>
    <property type="evidence" value="ECO:0007669"/>
    <property type="project" value="InterPro"/>
</dbReference>
<keyword evidence="8" id="KW-0325">Glycoprotein</keyword>
<evidence type="ECO:0000259" key="13">
    <source>
        <dbReference type="SMART" id="SM00079"/>
    </source>
</evidence>
<dbReference type="SMART" id="SM00062">
    <property type="entry name" value="PBPb"/>
    <property type="match status" value="1"/>
</dbReference>
<evidence type="ECO:0000256" key="9">
    <source>
        <dbReference type="ARBA" id="ARBA00023303"/>
    </source>
</evidence>
<keyword evidence="15" id="KW-1185">Reference proteome</keyword>
<accession>A0A6P1E1T5</accession>
<keyword evidence="7" id="KW-0675">Receptor</keyword>
<feature type="region of interest" description="Disordered" evidence="10">
    <location>
        <begin position="13"/>
        <end position="32"/>
    </location>
</feature>
<gene>
    <name evidence="14" type="ORF">G3480_19485</name>
</gene>
<name>A0A6P1E1T5_9GAMM</name>
<dbReference type="EMBL" id="JAAIJR010000101">
    <property type="protein sequence ID" value="NEX22462.1"/>
    <property type="molecule type" value="Genomic_DNA"/>
</dbReference>
<dbReference type="AlphaFoldDB" id="A0A6P1E1T5"/>
<evidence type="ECO:0000256" key="11">
    <source>
        <dbReference type="SAM" id="Phobius"/>
    </source>
</evidence>
<feature type="transmembrane region" description="Helical" evidence="11">
    <location>
        <begin position="180"/>
        <end position="200"/>
    </location>
</feature>
<keyword evidence="9" id="KW-0407">Ion channel</keyword>
<evidence type="ECO:0000256" key="7">
    <source>
        <dbReference type="ARBA" id="ARBA00023170"/>
    </source>
</evidence>
<feature type="transmembrane region" description="Helical" evidence="11">
    <location>
        <begin position="212"/>
        <end position="238"/>
    </location>
</feature>
<evidence type="ECO:0000256" key="10">
    <source>
        <dbReference type="SAM" id="MobiDB-lite"/>
    </source>
</evidence>
<dbReference type="Gene3D" id="1.10.287.70">
    <property type="match status" value="1"/>
</dbReference>
<dbReference type="SMART" id="SM00079">
    <property type="entry name" value="PBPe"/>
    <property type="match status" value="1"/>
</dbReference>
<dbReference type="Gene3D" id="3.40.190.10">
    <property type="entry name" value="Periplasmic binding protein-like II"/>
    <property type="match status" value="2"/>
</dbReference>
<keyword evidence="2" id="KW-0813">Transport</keyword>
<reference evidence="14 15" key="2">
    <citation type="submission" date="2020-02" db="EMBL/GenBank/DDBJ databases">
        <title>Genome sequences of Thiorhodococcus mannitoliphagus and Thiorhodococcus minor, purple sulfur photosynthetic bacteria in the gammaproteobacterial family, Chromatiaceae.</title>
        <authorList>
            <person name="Aviles F.A."/>
            <person name="Meyer T.E."/>
            <person name="Kyndt J.A."/>
        </authorList>
    </citation>
    <scope>NUCLEOTIDE SEQUENCE [LARGE SCALE GENOMIC DNA]</scope>
    <source>
        <strain evidence="14 15">DSM 18266</strain>
    </source>
</reference>
<evidence type="ECO:0000256" key="4">
    <source>
        <dbReference type="ARBA" id="ARBA00022989"/>
    </source>
</evidence>
<dbReference type="Proteomes" id="UP000471640">
    <property type="component" value="Unassembled WGS sequence"/>
</dbReference>
<evidence type="ECO:0000256" key="5">
    <source>
        <dbReference type="ARBA" id="ARBA00023065"/>
    </source>
</evidence>
<evidence type="ECO:0000259" key="12">
    <source>
        <dbReference type="SMART" id="SM00062"/>
    </source>
</evidence>
<dbReference type="Pfam" id="PF00060">
    <property type="entry name" value="Lig_chan"/>
    <property type="match status" value="1"/>
</dbReference>
<dbReference type="InterPro" id="IPR015683">
    <property type="entry name" value="Ionotropic_Glu_rcpt"/>
</dbReference>
<keyword evidence="3 11" id="KW-0812">Transmembrane</keyword>
<evidence type="ECO:0000256" key="3">
    <source>
        <dbReference type="ARBA" id="ARBA00022692"/>
    </source>
</evidence>
<protein>
    <submittedName>
        <fullName evidence="14">Transporter substrate-binding domain-containing protein</fullName>
    </submittedName>
</protein>
<feature type="domain" description="Solute-binding protein family 3/N-terminal" evidence="12">
    <location>
        <begin position="36"/>
        <end position="365"/>
    </location>
</feature>
<comment type="subcellular location">
    <subcellularLocation>
        <location evidence="1">Membrane</location>
        <topology evidence="1">Multi-pass membrane protein</topology>
    </subcellularLocation>
</comment>
<evidence type="ECO:0000313" key="14">
    <source>
        <dbReference type="EMBL" id="NEX22462.1"/>
    </source>
</evidence>
<evidence type="ECO:0000256" key="2">
    <source>
        <dbReference type="ARBA" id="ARBA00022448"/>
    </source>
</evidence>
<keyword evidence="4 11" id="KW-1133">Transmembrane helix</keyword>
<sequence length="366" mass="39747">MVPLLLGAAPTTADGASKLPGAEPPSADLPANKDRPLIIATRHVPPFAIQADDGSWSGIAIDLWRQIAARRGTEDYRFTEMGLTEMLDAISDGRVDAAVAALTITSTRERVMDFSHPFHTSGLGIAVHQRPSGGLLATLRRMFSAQFLNVAFGLLALLTAVGVLIWLAERRGNRHFPSDPVRGIGSGLWWSAVTMTTVGYGDKAPASPLGRFIGMVWMFAGIIMVSSFTAAIATALTVGQLDHSIQRVEDLYGARVATITDSTSAAFLDARKLRYQTFDSLPEALTRLADNEVDAVVYDAPILRHLVTANYPHDLRVLPFVLQRQDYGIALPQGSMAREAVNEALLDIIRGEEWQPLLERYLGTSN</sequence>
<dbReference type="InterPro" id="IPR001638">
    <property type="entry name" value="Solute-binding_3/MltF_N"/>
</dbReference>
<evidence type="ECO:0000256" key="1">
    <source>
        <dbReference type="ARBA" id="ARBA00004141"/>
    </source>
</evidence>
<feature type="domain" description="Ionotropic glutamate receptor C-terminal" evidence="13">
    <location>
        <begin position="36"/>
        <end position="364"/>
    </location>
</feature>
<organism evidence="14 15">
    <name type="scientific">Thiorhodococcus mannitoliphagus</name>
    <dbReference type="NCBI Taxonomy" id="329406"/>
    <lineage>
        <taxon>Bacteria</taxon>
        <taxon>Pseudomonadati</taxon>
        <taxon>Pseudomonadota</taxon>
        <taxon>Gammaproteobacteria</taxon>
        <taxon>Chromatiales</taxon>
        <taxon>Chromatiaceae</taxon>
        <taxon>Thiorhodococcus</taxon>
    </lineage>
</organism>
<dbReference type="PRINTS" id="PR00169">
    <property type="entry name" value="KCHANNEL"/>
</dbReference>
<dbReference type="InterPro" id="IPR001320">
    <property type="entry name" value="Iontro_rcpt_C"/>
</dbReference>
<reference evidence="15" key="1">
    <citation type="journal article" date="2020" name="Microbiol. Resour. Announc.">
        <title>Draft Genome Sequences of Thiorhodococcus mannitoliphagus and Thiorhodococcus minor, Purple Sulfur Photosynthetic Bacteria in the Gammaproteobacterial Family Chromatiaceae.</title>
        <authorList>
            <person name="Aviles F.A."/>
            <person name="Meyer T.E."/>
            <person name="Kyndt J.A."/>
        </authorList>
    </citation>
    <scope>NUCLEOTIDE SEQUENCE [LARGE SCALE GENOMIC DNA]</scope>
    <source>
        <strain evidence="15">DSM 18266</strain>
    </source>
</reference>
<dbReference type="SUPFAM" id="SSF81324">
    <property type="entry name" value="Voltage-gated potassium channels"/>
    <property type="match status" value="1"/>
</dbReference>
<comment type="caution">
    <text evidence="14">The sequence shown here is derived from an EMBL/GenBank/DDBJ whole genome shotgun (WGS) entry which is preliminary data.</text>
</comment>
<dbReference type="Pfam" id="PF00497">
    <property type="entry name" value="SBP_bac_3"/>
    <property type="match status" value="1"/>
</dbReference>
<dbReference type="GO" id="GO:0016020">
    <property type="term" value="C:membrane"/>
    <property type="evidence" value="ECO:0007669"/>
    <property type="project" value="UniProtKB-SubCell"/>
</dbReference>
<evidence type="ECO:0000313" key="15">
    <source>
        <dbReference type="Proteomes" id="UP000471640"/>
    </source>
</evidence>
<keyword evidence="6 11" id="KW-0472">Membrane</keyword>
<dbReference type="PANTHER" id="PTHR18966">
    <property type="entry name" value="IONOTROPIC GLUTAMATE RECEPTOR"/>
    <property type="match status" value="1"/>
</dbReference>
<feature type="transmembrane region" description="Helical" evidence="11">
    <location>
        <begin position="147"/>
        <end position="168"/>
    </location>
</feature>
<dbReference type="SUPFAM" id="SSF53850">
    <property type="entry name" value="Periplasmic binding protein-like II"/>
    <property type="match status" value="1"/>
</dbReference>